<reference evidence="1" key="2">
    <citation type="journal article" date="2015" name="Fish Shellfish Immunol.">
        <title>Early steps in the European eel (Anguilla anguilla)-Vibrio vulnificus interaction in the gills: Role of the RtxA13 toxin.</title>
        <authorList>
            <person name="Callol A."/>
            <person name="Pajuelo D."/>
            <person name="Ebbesson L."/>
            <person name="Teles M."/>
            <person name="MacKenzie S."/>
            <person name="Amaro C."/>
        </authorList>
    </citation>
    <scope>NUCLEOTIDE SEQUENCE</scope>
</reference>
<proteinExistence type="predicted"/>
<protein>
    <submittedName>
        <fullName evidence="1">Uncharacterized protein</fullName>
    </submittedName>
</protein>
<accession>A0A0E9PEG6</accession>
<reference evidence="1" key="1">
    <citation type="submission" date="2014-11" db="EMBL/GenBank/DDBJ databases">
        <authorList>
            <person name="Amaro Gonzalez C."/>
        </authorList>
    </citation>
    <scope>NUCLEOTIDE SEQUENCE</scope>
</reference>
<dbReference type="AlphaFoldDB" id="A0A0E9PEG6"/>
<organism evidence="1">
    <name type="scientific">Anguilla anguilla</name>
    <name type="common">European freshwater eel</name>
    <name type="synonym">Muraena anguilla</name>
    <dbReference type="NCBI Taxonomy" id="7936"/>
    <lineage>
        <taxon>Eukaryota</taxon>
        <taxon>Metazoa</taxon>
        <taxon>Chordata</taxon>
        <taxon>Craniata</taxon>
        <taxon>Vertebrata</taxon>
        <taxon>Euteleostomi</taxon>
        <taxon>Actinopterygii</taxon>
        <taxon>Neopterygii</taxon>
        <taxon>Teleostei</taxon>
        <taxon>Anguilliformes</taxon>
        <taxon>Anguillidae</taxon>
        <taxon>Anguilla</taxon>
    </lineage>
</organism>
<name>A0A0E9PEG6_ANGAN</name>
<sequence>MSSLADISTRMARHHLKLNLNNPQNKTLQTVILVKVMRI</sequence>
<dbReference type="EMBL" id="GBXM01105900">
    <property type="protein sequence ID" value="JAH02677.1"/>
    <property type="molecule type" value="Transcribed_RNA"/>
</dbReference>
<evidence type="ECO:0000313" key="1">
    <source>
        <dbReference type="EMBL" id="JAH02677.1"/>
    </source>
</evidence>